<dbReference type="InterPro" id="IPR001853">
    <property type="entry name" value="DSBA-like_thioredoxin_dom"/>
</dbReference>
<feature type="domain" description="Copper resistance protein ScsC N-terminal" evidence="6">
    <location>
        <begin position="30"/>
        <end position="62"/>
    </location>
</feature>
<comment type="caution">
    <text evidence="7">The sequence shown here is derived from an EMBL/GenBank/DDBJ whole genome shotgun (WGS) entry which is preliminary data.</text>
</comment>
<dbReference type="CDD" id="cd03023">
    <property type="entry name" value="DsbA_Com1_like"/>
    <property type="match status" value="1"/>
</dbReference>
<dbReference type="AlphaFoldDB" id="A0A9W6IP22"/>
<dbReference type="Proteomes" id="UP001143486">
    <property type="component" value="Unassembled WGS sequence"/>
</dbReference>
<dbReference type="InterPro" id="IPR041205">
    <property type="entry name" value="ScsC_N"/>
</dbReference>
<dbReference type="Pfam" id="PF18312">
    <property type="entry name" value="ScsC_N"/>
    <property type="match status" value="1"/>
</dbReference>
<keyword evidence="2" id="KW-0560">Oxidoreductase</keyword>
<dbReference type="EMBL" id="BSFE01000015">
    <property type="protein sequence ID" value="GLK53898.1"/>
    <property type="molecule type" value="Genomic_DNA"/>
</dbReference>
<accession>A0A9W6IP22</accession>
<dbReference type="PANTHER" id="PTHR13887:SF14">
    <property type="entry name" value="DISULFIDE BOND FORMATION PROTEIN D"/>
    <property type="match status" value="1"/>
</dbReference>
<dbReference type="RefSeq" id="WP_271188234.1">
    <property type="nucleotide sequence ID" value="NZ_BSFE01000015.1"/>
</dbReference>
<evidence type="ECO:0000256" key="4">
    <source>
        <dbReference type="ARBA" id="ARBA00023284"/>
    </source>
</evidence>
<evidence type="ECO:0000313" key="8">
    <source>
        <dbReference type="Proteomes" id="UP001143486"/>
    </source>
</evidence>
<keyword evidence="1" id="KW-0732">Signal</keyword>
<name>A0A9W6IP22_9PROT</name>
<evidence type="ECO:0000259" key="6">
    <source>
        <dbReference type="Pfam" id="PF18312"/>
    </source>
</evidence>
<keyword evidence="8" id="KW-1185">Reference proteome</keyword>
<keyword evidence="4" id="KW-0676">Redox-active center</keyword>
<gene>
    <name evidence="7" type="ORF">GCM10017621_34060</name>
</gene>
<evidence type="ECO:0000259" key="5">
    <source>
        <dbReference type="Pfam" id="PF01323"/>
    </source>
</evidence>
<keyword evidence="3" id="KW-1015">Disulfide bond</keyword>
<sequence length="247" mass="27358">MTRFAGILAAAILLMGCQQGDASAQLSETQREEVRDIVRDYILENPEIIEEALIELQRRARAREMQAAYDAVEAQSEAIYNDPRDPRLGPDGADIVIVEFMDYKCSYCRVANDWVEDVREEHGDRIQFIIKEYPILGEDSLEASRAAIAALQQGTDIYEAFHNAMVSSSGPLPSERINQLARVSGVDVERMREAMESPAIMEHISQVRSLGQVLGVTGTPFFIVDGTIVSGANELALDQALQRALAE</sequence>
<protein>
    <submittedName>
        <fullName evidence="7">DSBA oxidoreductase</fullName>
    </submittedName>
</protein>
<reference evidence="7" key="2">
    <citation type="submission" date="2023-01" db="EMBL/GenBank/DDBJ databases">
        <authorList>
            <person name="Sun Q."/>
            <person name="Evtushenko L."/>
        </authorList>
    </citation>
    <scope>NUCLEOTIDE SEQUENCE</scope>
    <source>
        <strain evidence="7">VKM B-1513</strain>
    </source>
</reference>
<dbReference type="GO" id="GO:0016491">
    <property type="term" value="F:oxidoreductase activity"/>
    <property type="evidence" value="ECO:0007669"/>
    <property type="project" value="UniProtKB-KW"/>
</dbReference>
<evidence type="ECO:0000256" key="3">
    <source>
        <dbReference type="ARBA" id="ARBA00023157"/>
    </source>
</evidence>
<organism evidence="7 8">
    <name type="scientific">Maricaulis virginensis</name>
    <dbReference type="NCBI Taxonomy" id="144022"/>
    <lineage>
        <taxon>Bacteria</taxon>
        <taxon>Pseudomonadati</taxon>
        <taxon>Pseudomonadota</taxon>
        <taxon>Alphaproteobacteria</taxon>
        <taxon>Maricaulales</taxon>
        <taxon>Maricaulaceae</taxon>
        <taxon>Maricaulis</taxon>
    </lineage>
</organism>
<proteinExistence type="predicted"/>
<dbReference type="SUPFAM" id="SSF52833">
    <property type="entry name" value="Thioredoxin-like"/>
    <property type="match status" value="1"/>
</dbReference>
<dbReference type="PROSITE" id="PS51257">
    <property type="entry name" value="PROKAR_LIPOPROTEIN"/>
    <property type="match status" value="1"/>
</dbReference>
<dbReference type="Pfam" id="PF01323">
    <property type="entry name" value="DSBA"/>
    <property type="match status" value="1"/>
</dbReference>
<feature type="domain" description="DSBA-like thioredoxin" evidence="5">
    <location>
        <begin position="96"/>
        <end position="235"/>
    </location>
</feature>
<dbReference type="PANTHER" id="PTHR13887">
    <property type="entry name" value="GLUTATHIONE S-TRANSFERASE KAPPA"/>
    <property type="match status" value="1"/>
</dbReference>
<reference evidence="7" key="1">
    <citation type="journal article" date="2014" name="Int. J. Syst. Evol. Microbiol.">
        <title>Complete genome sequence of Corynebacterium casei LMG S-19264T (=DSM 44701T), isolated from a smear-ripened cheese.</title>
        <authorList>
            <consortium name="US DOE Joint Genome Institute (JGI-PGF)"/>
            <person name="Walter F."/>
            <person name="Albersmeier A."/>
            <person name="Kalinowski J."/>
            <person name="Ruckert C."/>
        </authorList>
    </citation>
    <scope>NUCLEOTIDE SEQUENCE</scope>
    <source>
        <strain evidence="7">VKM B-1513</strain>
    </source>
</reference>
<dbReference type="Gene3D" id="3.40.30.10">
    <property type="entry name" value="Glutaredoxin"/>
    <property type="match status" value="1"/>
</dbReference>
<dbReference type="InterPro" id="IPR036249">
    <property type="entry name" value="Thioredoxin-like_sf"/>
</dbReference>
<evidence type="ECO:0000313" key="7">
    <source>
        <dbReference type="EMBL" id="GLK53898.1"/>
    </source>
</evidence>
<evidence type="ECO:0000256" key="1">
    <source>
        <dbReference type="ARBA" id="ARBA00022729"/>
    </source>
</evidence>
<evidence type="ECO:0000256" key="2">
    <source>
        <dbReference type="ARBA" id="ARBA00023002"/>
    </source>
</evidence>